<evidence type="ECO:0008006" key="8">
    <source>
        <dbReference type="Google" id="ProtNLM"/>
    </source>
</evidence>
<evidence type="ECO:0000313" key="6">
    <source>
        <dbReference type="EMBL" id="CAL8133043.1"/>
    </source>
</evidence>
<name>A0ABP1RQ86_9HEXA</name>
<evidence type="ECO:0000313" key="7">
    <source>
        <dbReference type="Proteomes" id="UP001642540"/>
    </source>
</evidence>
<feature type="region of interest" description="Disordered" evidence="5">
    <location>
        <begin position="356"/>
        <end position="376"/>
    </location>
</feature>
<reference evidence="6 7" key="1">
    <citation type="submission" date="2024-08" db="EMBL/GenBank/DDBJ databases">
        <authorList>
            <person name="Cucini C."/>
            <person name="Frati F."/>
        </authorList>
    </citation>
    <scope>NUCLEOTIDE SEQUENCE [LARGE SCALE GENOMIC DNA]</scope>
</reference>
<keyword evidence="3" id="KW-1133">Transmembrane helix</keyword>
<accession>A0ABP1RQ86</accession>
<comment type="subcellular location">
    <subcellularLocation>
        <location evidence="1">Membrane</location>
        <topology evidence="1">Multi-pass membrane protein</topology>
    </subcellularLocation>
</comment>
<keyword evidence="4" id="KW-0472">Membrane</keyword>
<keyword evidence="2" id="KW-0812">Transmembrane</keyword>
<feature type="region of interest" description="Disordered" evidence="5">
    <location>
        <begin position="109"/>
        <end position="135"/>
    </location>
</feature>
<dbReference type="PANTHER" id="PTHR21706">
    <property type="entry name" value="TRANSMEMBRANE PROTEIN 65"/>
    <property type="match status" value="1"/>
</dbReference>
<dbReference type="InterPro" id="IPR019537">
    <property type="entry name" value="TMEM65"/>
</dbReference>
<evidence type="ECO:0000256" key="1">
    <source>
        <dbReference type="ARBA" id="ARBA00004141"/>
    </source>
</evidence>
<evidence type="ECO:0000256" key="2">
    <source>
        <dbReference type="ARBA" id="ARBA00022692"/>
    </source>
</evidence>
<protein>
    <recommendedName>
        <fullName evidence="8">Transmembrane protein 65</fullName>
    </recommendedName>
</protein>
<organism evidence="6 7">
    <name type="scientific">Orchesella dallaii</name>
    <dbReference type="NCBI Taxonomy" id="48710"/>
    <lineage>
        <taxon>Eukaryota</taxon>
        <taxon>Metazoa</taxon>
        <taxon>Ecdysozoa</taxon>
        <taxon>Arthropoda</taxon>
        <taxon>Hexapoda</taxon>
        <taxon>Collembola</taxon>
        <taxon>Entomobryomorpha</taxon>
        <taxon>Entomobryoidea</taxon>
        <taxon>Orchesellidae</taxon>
        <taxon>Orchesellinae</taxon>
        <taxon>Orchesella</taxon>
    </lineage>
</organism>
<comment type="caution">
    <text evidence="6">The sequence shown here is derived from an EMBL/GenBank/DDBJ whole genome shotgun (WGS) entry which is preliminary data.</text>
</comment>
<proteinExistence type="predicted"/>
<evidence type="ECO:0000256" key="5">
    <source>
        <dbReference type="SAM" id="MobiDB-lite"/>
    </source>
</evidence>
<dbReference type="Pfam" id="PF10507">
    <property type="entry name" value="TMEM65"/>
    <property type="match status" value="1"/>
</dbReference>
<evidence type="ECO:0000256" key="4">
    <source>
        <dbReference type="ARBA" id="ARBA00023136"/>
    </source>
</evidence>
<keyword evidence="7" id="KW-1185">Reference proteome</keyword>
<evidence type="ECO:0000256" key="3">
    <source>
        <dbReference type="ARBA" id="ARBA00022989"/>
    </source>
</evidence>
<dbReference type="PANTHER" id="PTHR21706:SF15">
    <property type="entry name" value="TRANSMEMBRANE PROTEIN 65"/>
    <property type="match status" value="1"/>
</dbReference>
<sequence length="376" mass="40501">MFLRAGMWERSVAISSSLSALLSSSSGSVKVPSLCDQFCSLSSRSNPIPTFESVRGHSVNFTVDGISPPSFLKLAGSKNISIFRGYSKNIYNRQYDQFSTFPKRFFSMDSVKPPSENPGDKNLAEKSGNGNPPSETLTLTIKNGLSTRESATNFLGQLTDHQKQLLYHTLNVEILGDNYEGNLGSSRIESHHFLSKFGRLTIATEDFTRVSSEISSKILKDQNVPPASASAIWAVLVKNALPFVGFGFLDNIIMILAGDYIDLTIGAALGISTMAAAALGNTISDVAGIGSAWYVEAMASKIGIKDPDLTPSQMASSSVRWACNLGRAFGVAIGCLLGMFPLLFFPSAEEKELLKSKVNEDGDAKKKSEADPKTKP</sequence>
<dbReference type="Proteomes" id="UP001642540">
    <property type="component" value="Unassembled WGS sequence"/>
</dbReference>
<gene>
    <name evidence="6" type="ORF">ODALV1_LOCUS24880</name>
</gene>
<dbReference type="EMBL" id="CAXLJM020000096">
    <property type="protein sequence ID" value="CAL8133043.1"/>
    <property type="molecule type" value="Genomic_DNA"/>
</dbReference>